<sequence length="80" mass="9057">MEAYPGDSSSSYVVEVEAEWAQGNSSWFAIDFLVDVLFDTVPYEMRKLVFAIKVLRDESCDGSKFEETKVFSTGPLLIHQ</sequence>
<protein>
    <submittedName>
        <fullName evidence="1">Uncharacterized protein</fullName>
    </submittedName>
</protein>
<dbReference type="Proteomes" id="UP000632339">
    <property type="component" value="Unassembled WGS sequence"/>
</dbReference>
<keyword evidence="2" id="KW-1185">Reference proteome</keyword>
<evidence type="ECO:0000313" key="1">
    <source>
        <dbReference type="EMBL" id="GGM93367.1"/>
    </source>
</evidence>
<proteinExistence type="predicted"/>
<accession>A0ABQ2HW44</accession>
<comment type="caution">
    <text evidence="1">The sequence shown here is derived from an EMBL/GenBank/DDBJ whole genome shotgun (WGS) entry which is preliminary data.</text>
</comment>
<name>A0ABQ2HW44_9BACT</name>
<dbReference type="EMBL" id="BMLI01000001">
    <property type="protein sequence ID" value="GGM93367.1"/>
    <property type="molecule type" value="Genomic_DNA"/>
</dbReference>
<evidence type="ECO:0000313" key="2">
    <source>
        <dbReference type="Proteomes" id="UP000632339"/>
    </source>
</evidence>
<reference evidence="2" key="1">
    <citation type="journal article" date="2019" name="Int. J. Syst. Evol. Microbiol.">
        <title>The Global Catalogue of Microorganisms (GCM) 10K type strain sequencing project: providing services to taxonomists for standard genome sequencing and annotation.</title>
        <authorList>
            <consortium name="The Broad Institute Genomics Platform"/>
            <consortium name="The Broad Institute Genome Sequencing Center for Infectious Disease"/>
            <person name="Wu L."/>
            <person name="Ma J."/>
        </authorList>
    </citation>
    <scope>NUCLEOTIDE SEQUENCE [LARGE SCALE GENOMIC DNA]</scope>
    <source>
        <strain evidence="2">CGMCC 1.6375</strain>
    </source>
</reference>
<organism evidence="1 2">
    <name type="scientific">Dyadobacter beijingensis</name>
    <dbReference type="NCBI Taxonomy" id="365489"/>
    <lineage>
        <taxon>Bacteria</taxon>
        <taxon>Pseudomonadati</taxon>
        <taxon>Bacteroidota</taxon>
        <taxon>Cytophagia</taxon>
        <taxon>Cytophagales</taxon>
        <taxon>Spirosomataceae</taxon>
        <taxon>Dyadobacter</taxon>
    </lineage>
</organism>
<gene>
    <name evidence="1" type="ORF">GCM10010967_28090</name>
</gene>